<reference evidence="1 2" key="1">
    <citation type="submission" date="2019-03" db="EMBL/GenBank/DDBJ databases">
        <title>Single cell metagenomics reveals metabolic interactions within the superorganism composed of flagellate Streblomastix strix and complex community of Bacteroidetes bacteria on its surface.</title>
        <authorList>
            <person name="Treitli S.C."/>
            <person name="Kolisko M."/>
            <person name="Husnik F."/>
            <person name="Keeling P."/>
            <person name="Hampl V."/>
        </authorList>
    </citation>
    <scope>NUCLEOTIDE SEQUENCE [LARGE SCALE GENOMIC DNA]</scope>
    <source>
        <strain evidence="1">ST1C</strain>
    </source>
</reference>
<accession>A0A5J4VBX4</accession>
<evidence type="ECO:0000313" key="1">
    <source>
        <dbReference type="EMBL" id="KAA6380033.1"/>
    </source>
</evidence>
<evidence type="ECO:0000313" key="2">
    <source>
        <dbReference type="Proteomes" id="UP000324800"/>
    </source>
</evidence>
<comment type="caution">
    <text evidence="1">The sequence shown here is derived from an EMBL/GenBank/DDBJ whole genome shotgun (WGS) entry which is preliminary data.</text>
</comment>
<gene>
    <name evidence="1" type="ORF">EZS28_024444</name>
</gene>
<dbReference type="Proteomes" id="UP000324800">
    <property type="component" value="Unassembled WGS sequence"/>
</dbReference>
<dbReference type="EMBL" id="SNRW01008135">
    <property type="protein sequence ID" value="KAA6380033.1"/>
    <property type="molecule type" value="Genomic_DNA"/>
</dbReference>
<dbReference type="AlphaFoldDB" id="A0A5J4VBX4"/>
<organism evidence="1 2">
    <name type="scientific">Streblomastix strix</name>
    <dbReference type="NCBI Taxonomy" id="222440"/>
    <lineage>
        <taxon>Eukaryota</taxon>
        <taxon>Metamonada</taxon>
        <taxon>Preaxostyla</taxon>
        <taxon>Oxymonadida</taxon>
        <taxon>Streblomastigidae</taxon>
        <taxon>Streblomastix</taxon>
    </lineage>
</organism>
<name>A0A5J4VBX4_9EUKA</name>
<proteinExistence type="predicted"/>
<protein>
    <submittedName>
        <fullName evidence="1">Uncharacterized protein</fullName>
    </submittedName>
</protein>
<sequence>MKRGQLKFICTRRELTRLLQPRCNGVKLDMFLHHKNDAVTYMILGQVQNPVASSGFLPEPEDLQVKTSFIEYIH</sequence>